<evidence type="ECO:0000256" key="1">
    <source>
        <dbReference type="SAM" id="MobiDB-lite"/>
    </source>
</evidence>
<accession>A0A4C2A6Q9</accession>
<feature type="compositionally biased region" description="Basic and acidic residues" evidence="1">
    <location>
        <begin position="10"/>
        <end position="29"/>
    </location>
</feature>
<comment type="caution">
    <text evidence="2">The sequence shown here is derived from an EMBL/GenBank/DDBJ whole genome shotgun (WGS) entry which is preliminary data.</text>
</comment>
<evidence type="ECO:0000313" key="3">
    <source>
        <dbReference type="Proteomes" id="UP000299102"/>
    </source>
</evidence>
<dbReference type="Proteomes" id="UP000299102">
    <property type="component" value="Unassembled WGS sequence"/>
</dbReference>
<organism evidence="2 3">
    <name type="scientific">Eumeta variegata</name>
    <name type="common">Bagworm moth</name>
    <name type="synonym">Eumeta japonica</name>
    <dbReference type="NCBI Taxonomy" id="151549"/>
    <lineage>
        <taxon>Eukaryota</taxon>
        <taxon>Metazoa</taxon>
        <taxon>Ecdysozoa</taxon>
        <taxon>Arthropoda</taxon>
        <taxon>Hexapoda</taxon>
        <taxon>Insecta</taxon>
        <taxon>Pterygota</taxon>
        <taxon>Neoptera</taxon>
        <taxon>Endopterygota</taxon>
        <taxon>Lepidoptera</taxon>
        <taxon>Glossata</taxon>
        <taxon>Ditrysia</taxon>
        <taxon>Tineoidea</taxon>
        <taxon>Psychidae</taxon>
        <taxon>Oiketicinae</taxon>
        <taxon>Eumeta</taxon>
    </lineage>
</organism>
<proteinExistence type="predicted"/>
<keyword evidence="3" id="KW-1185">Reference proteome</keyword>
<reference evidence="2 3" key="1">
    <citation type="journal article" date="2019" name="Commun. Biol.">
        <title>The bagworm genome reveals a unique fibroin gene that provides high tensile strength.</title>
        <authorList>
            <person name="Kono N."/>
            <person name="Nakamura H."/>
            <person name="Ohtoshi R."/>
            <person name="Tomita M."/>
            <person name="Numata K."/>
            <person name="Arakawa K."/>
        </authorList>
    </citation>
    <scope>NUCLEOTIDE SEQUENCE [LARGE SCALE GENOMIC DNA]</scope>
</reference>
<dbReference type="EMBL" id="BGZK01002556">
    <property type="protein sequence ID" value="GBP94849.1"/>
    <property type="molecule type" value="Genomic_DNA"/>
</dbReference>
<feature type="region of interest" description="Disordered" evidence="1">
    <location>
        <begin position="1"/>
        <end position="29"/>
    </location>
</feature>
<protein>
    <submittedName>
        <fullName evidence="2">Uncharacterized protein</fullName>
    </submittedName>
</protein>
<evidence type="ECO:0000313" key="2">
    <source>
        <dbReference type="EMBL" id="GBP94849.1"/>
    </source>
</evidence>
<dbReference type="AlphaFoldDB" id="A0A4C2A6Q9"/>
<gene>
    <name evidence="2" type="ORF">EVAR_85869_1</name>
</gene>
<sequence length="97" mass="11177">MEAMSSAMKTMRDKEPRHRQRREGISKENWRKLISSKSQTSYAEAAAKSPTLQTESHVDSLLKGQTHTGEHVLQIIREAIDKEIRCERKGSEARNQR</sequence>
<name>A0A4C2A6Q9_EUMVA</name>